<sequence length="185" mass="20470">MIFLFPKGNLIPRPEIKFSFHRVKFERMDWLWITLGVVLIIAGLAGCIIPLIPGPPLSYLGLVIIQFALNEPFTYRFMVIWLLITIGVTLLDYYVPIWGTKKFGGSRSGIWGATFGLLIGIFFFPPFGMIAGPFIGAVIGELIIGKDSATAIRSGFGSFIGFIAGTVMKLAVSFIMAFYFFKAII</sequence>
<keyword evidence="1" id="KW-1133">Transmembrane helix</keyword>
<protein>
    <submittedName>
        <fullName evidence="2">Uncharacterized conserved protein YqgC, DUF456 family</fullName>
    </submittedName>
</protein>
<dbReference type="STRING" id="1678841.TBC1_11821"/>
<proteinExistence type="predicted"/>
<accession>A0A0S7BQF6</accession>
<feature type="transmembrane region" description="Helical" evidence="1">
    <location>
        <begin position="159"/>
        <end position="181"/>
    </location>
</feature>
<keyword evidence="1" id="KW-0812">Transmembrane</keyword>
<dbReference type="AlphaFoldDB" id="A0A0S7BQF6"/>
<dbReference type="InterPro" id="IPR007403">
    <property type="entry name" value="DUF456"/>
</dbReference>
<organism evidence="2">
    <name type="scientific">Lentimicrobium saccharophilum</name>
    <dbReference type="NCBI Taxonomy" id="1678841"/>
    <lineage>
        <taxon>Bacteria</taxon>
        <taxon>Pseudomonadati</taxon>
        <taxon>Bacteroidota</taxon>
        <taxon>Bacteroidia</taxon>
        <taxon>Bacteroidales</taxon>
        <taxon>Lentimicrobiaceae</taxon>
        <taxon>Lentimicrobium</taxon>
    </lineage>
</organism>
<evidence type="ECO:0000256" key="1">
    <source>
        <dbReference type="SAM" id="Phobius"/>
    </source>
</evidence>
<dbReference type="PANTHER" id="PTHR39165:SF1">
    <property type="entry name" value="DUF456 DOMAIN-CONTAINING PROTEIN"/>
    <property type="match status" value="1"/>
</dbReference>
<dbReference type="Pfam" id="PF04306">
    <property type="entry name" value="DUF456"/>
    <property type="match status" value="1"/>
</dbReference>
<keyword evidence="1" id="KW-0472">Membrane</keyword>
<feature type="transmembrane region" description="Helical" evidence="1">
    <location>
        <begin position="30"/>
        <end position="53"/>
    </location>
</feature>
<dbReference type="EMBL" id="DF968182">
    <property type="protein sequence ID" value="GAP42684.1"/>
    <property type="molecule type" value="Genomic_DNA"/>
</dbReference>
<keyword evidence="3" id="KW-1185">Reference proteome</keyword>
<evidence type="ECO:0000313" key="2">
    <source>
        <dbReference type="EMBL" id="GAP42684.1"/>
    </source>
</evidence>
<feature type="transmembrane region" description="Helical" evidence="1">
    <location>
        <begin position="115"/>
        <end position="139"/>
    </location>
</feature>
<gene>
    <name evidence="2" type="ORF">TBC1_11821</name>
</gene>
<dbReference type="PANTHER" id="PTHR39165">
    <property type="entry name" value="IG HYPOTHETICAL 17883"/>
    <property type="match status" value="1"/>
</dbReference>
<name>A0A0S7BQF6_9BACT</name>
<dbReference type="Proteomes" id="UP000053091">
    <property type="component" value="Unassembled WGS sequence"/>
</dbReference>
<evidence type="ECO:0000313" key="3">
    <source>
        <dbReference type="Proteomes" id="UP000053091"/>
    </source>
</evidence>
<reference evidence="2" key="1">
    <citation type="journal article" date="2015" name="Genome Announc.">
        <title>Draft Genome Sequence of Bacteroidales Strain TBC1, a Novel Isolate from a Methanogenic Wastewater Treatment System.</title>
        <authorList>
            <person name="Tourlousse D.M."/>
            <person name="Matsuura N."/>
            <person name="Sun L."/>
            <person name="Toyonaga M."/>
            <person name="Kuroda K."/>
            <person name="Ohashi A."/>
            <person name="Cruz R."/>
            <person name="Yamaguchi T."/>
            <person name="Sekiguchi Y."/>
        </authorList>
    </citation>
    <scope>NUCLEOTIDE SEQUENCE [LARGE SCALE GENOMIC DNA]</scope>
    <source>
        <strain evidence="2">TBC1</strain>
    </source>
</reference>
<feature type="transmembrane region" description="Helical" evidence="1">
    <location>
        <begin position="73"/>
        <end position="95"/>
    </location>
</feature>